<evidence type="ECO:0000256" key="1">
    <source>
        <dbReference type="ARBA" id="ARBA00004141"/>
    </source>
</evidence>
<dbReference type="AlphaFoldDB" id="A0AAE0NST7"/>
<dbReference type="EMBL" id="JAULSW010000003">
    <property type="protein sequence ID" value="KAK3386835.1"/>
    <property type="molecule type" value="Genomic_DNA"/>
</dbReference>
<evidence type="ECO:0000259" key="8">
    <source>
        <dbReference type="Pfam" id="PF20684"/>
    </source>
</evidence>
<evidence type="ECO:0000256" key="3">
    <source>
        <dbReference type="ARBA" id="ARBA00022989"/>
    </source>
</evidence>
<keyword evidence="4 7" id="KW-0472">Membrane</keyword>
<dbReference type="PANTHER" id="PTHR33048:SF155">
    <property type="entry name" value="INTEGRAL MEMBRANE PROTEIN"/>
    <property type="match status" value="1"/>
</dbReference>
<evidence type="ECO:0000256" key="5">
    <source>
        <dbReference type="ARBA" id="ARBA00038359"/>
    </source>
</evidence>
<evidence type="ECO:0000256" key="2">
    <source>
        <dbReference type="ARBA" id="ARBA00022692"/>
    </source>
</evidence>
<dbReference type="InterPro" id="IPR049326">
    <property type="entry name" value="Rhodopsin_dom_fungi"/>
</dbReference>
<dbReference type="Proteomes" id="UP001285441">
    <property type="component" value="Unassembled WGS sequence"/>
</dbReference>
<keyword evidence="3 7" id="KW-1133">Transmembrane helix</keyword>
<comment type="caution">
    <text evidence="9">The sequence shown here is derived from an EMBL/GenBank/DDBJ whole genome shotgun (WGS) entry which is preliminary data.</text>
</comment>
<feature type="compositionally biased region" description="Polar residues" evidence="6">
    <location>
        <begin position="353"/>
        <end position="373"/>
    </location>
</feature>
<gene>
    <name evidence="9" type="ORF">B0H63DRAFT_468466</name>
</gene>
<dbReference type="Pfam" id="PF20684">
    <property type="entry name" value="Fung_rhodopsin"/>
    <property type="match status" value="1"/>
</dbReference>
<organism evidence="9 10">
    <name type="scientific">Podospora didyma</name>
    <dbReference type="NCBI Taxonomy" id="330526"/>
    <lineage>
        <taxon>Eukaryota</taxon>
        <taxon>Fungi</taxon>
        <taxon>Dikarya</taxon>
        <taxon>Ascomycota</taxon>
        <taxon>Pezizomycotina</taxon>
        <taxon>Sordariomycetes</taxon>
        <taxon>Sordariomycetidae</taxon>
        <taxon>Sordariales</taxon>
        <taxon>Podosporaceae</taxon>
        <taxon>Podospora</taxon>
    </lineage>
</organism>
<evidence type="ECO:0000256" key="4">
    <source>
        <dbReference type="ARBA" id="ARBA00023136"/>
    </source>
</evidence>
<accession>A0AAE0NST7</accession>
<feature type="domain" description="Rhodopsin" evidence="8">
    <location>
        <begin position="39"/>
        <end position="278"/>
    </location>
</feature>
<evidence type="ECO:0000313" key="9">
    <source>
        <dbReference type="EMBL" id="KAK3386835.1"/>
    </source>
</evidence>
<dbReference type="GO" id="GO:0016020">
    <property type="term" value="C:membrane"/>
    <property type="evidence" value="ECO:0007669"/>
    <property type="project" value="UniProtKB-SubCell"/>
</dbReference>
<feature type="transmembrane region" description="Helical" evidence="7">
    <location>
        <begin position="55"/>
        <end position="78"/>
    </location>
</feature>
<feature type="region of interest" description="Disordered" evidence="6">
    <location>
        <begin position="340"/>
        <end position="385"/>
    </location>
</feature>
<feature type="transmembrane region" description="Helical" evidence="7">
    <location>
        <begin position="254"/>
        <end position="274"/>
    </location>
</feature>
<keyword evidence="2 7" id="KW-0812">Transmembrane</keyword>
<feature type="transmembrane region" description="Helical" evidence="7">
    <location>
        <begin position="184"/>
        <end position="204"/>
    </location>
</feature>
<comment type="subcellular location">
    <subcellularLocation>
        <location evidence="1">Membrane</location>
        <topology evidence="1">Multi-pass membrane protein</topology>
    </subcellularLocation>
</comment>
<keyword evidence="10" id="KW-1185">Reference proteome</keyword>
<feature type="transmembrane region" description="Helical" evidence="7">
    <location>
        <begin position="98"/>
        <end position="121"/>
    </location>
</feature>
<evidence type="ECO:0000256" key="6">
    <source>
        <dbReference type="SAM" id="MobiDB-lite"/>
    </source>
</evidence>
<reference evidence="9" key="1">
    <citation type="journal article" date="2023" name="Mol. Phylogenet. Evol.">
        <title>Genome-scale phylogeny and comparative genomics of the fungal order Sordariales.</title>
        <authorList>
            <person name="Hensen N."/>
            <person name="Bonometti L."/>
            <person name="Westerberg I."/>
            <person name="Brannstrom I.O."/>
            <person name="Guillou S."/>
            <person name="Cros-Aarteil S."/>
            <person name="Calhoun S."/>
            <person name="Haridas S."/>
            <person name="Kuo A."/>
            <person name="Mondo S."/>
            <person name="Pangilinan J."/>
            <person name="Riley R."/>
            <person name="LaButti K."/>
            <person name="Andreopoulos B."/>
            <person name="Lipzen A."/>
            <person name="Chen C."/>
            <person name="Yan M."/>
            <person name="Daum C."/>
            <person name="Ng V."/>
            <person name="Clum A."/>
            <person name="Steindorff A."/>
            <person name="Ohm R.A."/>
            <person name="Martin F."/>
            <person name="Silar P."/>
            <person name="Natvig D.O."/>
            <person name="Lalanne C."/>
            <person name="Gautier V."/>
            <person name="Ament-Velasquez S.L."/>
            <person name="Kruys A."/>
            <person name="Hutchinson M.I."/>
            <person name="Powell A.J."/>
            <person name="Barry K."/>
            <person name="Miller A.N."/>
            <person name="Grigoriev I.V."/>
            <person name="Debuchy R."/>
            <person name="Gladieux P."/>
            <person name="Hiltunen Thoren M."/>
            <person name="Johannesson H."/>
        </authorList>
    </citation>
    <scope>NUCLEOTIDE SEQUENCE</scope>
    <source>
        <strain evidence="9">CBS 232.78</strain>
    </source>
</reference>
<protein>
    <recommendedName>
        <fullName evidence="8">Rhodopsin domain-containing protein</fullName>
    </recommendedName>
</protein>
<feature type="transmembrane region" description="Helical" evidence="7">
    <location>
        <begin position="133"/>
        <end position="155"/>
    </location>
</feature>
<proteinExistence type="inferred from homology"/>
<feature type="transmembrane region" description="Helical" evidence="7">
    <location>
        <begin position="216"/>
        <end position="234"/>
    </location>
</feature>
<name>A0AAE0NST7_9PEZI</name>
<dbReference type="PANTHER" id="PTHR33048">
    <property type="entry name" value="PTH11-LIKE INTEGRAL MEMBRANE PROTEIN (AFU_ORTHOLOGUE AFUA_5G11245)"/>
    <property type="match status" value="1"/>
</dbReference>
<comment type="similarity">
    <text evidence="5">Belongs to the SAT4 family.</text>
</comment>
<feature type="transmembrane region" description="Helical" evidence="7">
    <location>
        <begin position="20"/>
        <end position="43"/>
    </location>
</feature>
<reference evidence="9" key="2">
    <citation type="submission" date="2023-06" db="EMBL/GenBank/DDBJ databases">
        <authorList>
            <consortium name="Lawrence Berkeley National Laboratory"/>
            <person name="Haridas S."/>
            <person name="Hensen N."/>
            <person name="Bonometti L."/>
            <person name="Westerberg I."/>
            <person name="Brannstrom I.O."/>
            <person name="Guillou S."/>
            <person name="Cros-Aarteil S."/>
            <person name="Calhoun S."/>
            <person name="Kuo A."/>
            <person name="Mondo S."/>
            <person name="Pangilinan J."/>
            <person name="Riley R."/>
            <person name="LaButti K."/>
            <person name="Andreopoulos B."/>
            <person name="Lipzen A."/>
            <person name="Chen C."/>
            <person name="Yanf M."/>
            <person name="Daum C."/>
            <person name="Ng V."/>
            <person name="Clum A."/>
            <person name="Steindorff A."/>
            <person name="Ohm R."/>
            <person name="Martin F."/>
            <person name="Silar P."/>
            <person name="Natvig D."/>
            <person name="Lalanne C."/>
            <person name="Gautier V."/>
            <person name="Ament-velasquez S.L."/>
            <person name="Kruys A."/>
            <person name="Hutchinson M.I."/>
            <person name="Powell A.J."/>
            <person name="Barry K."/>
            <person name="Miller A.N."/>
            <person name="Grigoriev I.V."/>
            <person name="Debuchy R."/>
            <person name="Gladieux P."/>
            <person name="Thoren M.H."/>
            <person name="Johannesson H."/>
        </authorList>
    </citation>
    <scope>NUCLEOTIDE SEQUENCE</scope>
    <source>
        <strain evidence="9">CBS 232.78</strain>
    </source>
</reference>
<sequence length="413" mass="45124">MADPNAPPPSAEYIAENKGPSIDAVICTVVALSTLFVCARIFVRGYLMRKLQIDDYIIIVSMLCAWTCVGISLEAVRWGNGRHFDTLNLDQMQNAVKWTIFGFPAGIMSFSLPKFAVVALLTRLLNPSRMHRIFLWSMVGLCQIVLGGCIVILFAQCTPSASQWDFSITGAKCWDKWLLVKYSMVAGGFSAFTDLYLAIYPTVVLFKLHLELKKKIALCIALGIGSISTVVAIYKTTRIPSLASPDFSWDTSDLVIWTIVEGSTIIIASCIPLLQPLVDFASGRRYTNPSKSGGYKHYGSSADGKLQSDLELESSRRAPGRRLKPIDPDHDLMHTVVDKGSQESILPPKQGDIESNSSNSAVNYSEPSKNPHPNISGGGRPPAGNIVRTQEITVEYGADGTTVPGNRTQWGAF</sequence>
<dbReference type="InterPro" id="IPR052337">
    <property type="entry name" value="SAT4-like"/>
</dbReference>
<evidence type="ECO:0000313" key="10">
    <source>
        <dbReference type="Proteomes" id="UP001285441"/>
    </source>
</evidence>
<evidence type="ECO:0000256" key="7">
    <source>
        <dbReference type="SAM" id="Phobius"/>
    </source>
</evidence>